<gene>
    <name evidence="3" type="ORF">ET989_09470</name>
</gene>
<keyword evidence="1" id="KW-0812">Transmembrane</keyword>
<sequence length="149" mass="16942">MAEQNWEFEAHPHMIRRQASIWTVVLGGGALFGWFMLPLSIRVLFTEFQIATLAFFVLFMLGIVWSVALGYVKAGPQGLKFRNGLNTREVPWSEVASLRYRPADHWAFVELTDDSDRALLGIQRSDGPLAQRQVEELRAVAAKYIPAHR</sequence>
<protein>
    <submittedName>
        <fullName evidence="3">PH domain-containing protein</fullName>
    </submittedName>
</protein>
<dbReference type="Pfam" id="PF10756">
    <property type="entry name" value="bPH_6"/>
    <property type="match status" value="1"/>
</dbReference>
<evidence type="ECO:0000259" key="2">
    <source>
        <dbReference type="Pfam" id="PF10756"/>
    </source>
</evidence>
<dbReference type="InterPro" id="IPR019692">
    <property type="entry name" value="CFP-6_PH"/>
</dbReference>
<accession>A0A4V2JSE4</accession>
<keyword evidence="1" id="KW-1133">Transmembrane helix</keyword>
<feature type="domain" description="Low molecular weight protein antigen 6 PH" evidence="2">
    <location>
        <begin position="72"/>
        <end position="138"/>
    </location>
</feature>
<dbReference type="AlphaFoldDB" id="A0A4V2JSE4"/>
<name>A0A4V2JSE4_9ACTN</name>
<dbReference type="OrthoDB" id="3824918at2"/>
<feature type="transmembrane region" description="Helical" evidence="1">
    <location>
        <begin position="50"/>
        <end position="72"/>
    </location>
</feature>
<dbReference type="RefSeq" id="WP_131168288.1">
    <property type="nucleotide sequence ID" value="NZ_SDMQ01000008.1"/>
</dbReference>
<reference evidence="3 4" key="1">
    <citation type="submission" date="2019-01" db="EMBL/GenBank/DDBJ databases">
        <title>Lactibacter flavus gen. nov., sp. nov., a novel bacterium of the family Propionibacteriaceae isolated from raw milk and dairy products.</title>
        <authorList>
            <person name="Huptas C."/>
            <person name="Wenning M."/>
            <person name="Breitenwieser F."/>
            <person name="Doll E."/>
            <person name="Von Neubeck M."/>
            <person name="Busse H.-J."/>
            <person name="Scherer S."/>
        </authorList>
    </citation>
    <scope>NUCLEOTIDE SEQUENCE [LARGE SCALE GENOMIC DNA]</scope>
    <source>
        <strain evidence="3 4">KCTC 33808</strain>
    </source>
</reference>
<evidence type="ECO:0000313" key="3">
    <source>
        <dbReference type="EMBL" id="TBT84359.1"/>
    </source>
</evidence>
<evidence type="ECO:0000256" key="1">
    <source>
        <dbReference type="SAM" id="Phobius"/>
    </source>
</evidence>
<dbReference type="Proteomes" id="UP000292373">
    <property type="component" value="Unassembled WGS sequence"/>
</dbReference>
<keyword evidence="4" id="KW-1185">Reference proteome</keyword>
<evidence type="ECO:0000313" key="4">
    <source>
        <dbReference type="Proteomes" id="UP000292373"/>
    </source>
</evidence>
<feature type="transmembrane region" description="Helical" evidence="1">
    <location>
        <begin position="21"/>
        <end position="44"/>
    </location>
</feature>
<keyword evidence="1" id="KW-0472">Membrane</keyword>
<proteinExistence type="predicted"/>
<comment type="caution">
    <text evidence="3">The sequence shown here is derived from an EMBL/GenBank/DDBJ whole genome shotgun (WGS) entry which is preliminary data.</text>
</comment>
<organism evidence="3 4">
    <name type="scientific">Propioniciclava sinopodophylli</name>
    <dbReference type="NCBI Taxonomy" id="1837344"/>
    <lineage>
        <taxon>Bacteria</taxon>
        <taxon>Bacillati</taxon>
        <taxon>Actinomycetota</taxon>
        <taxon>Actinomycetes</taxon>
        <taxon>Propionibacteriales</taxon>
        <taxon>Propionibacteriaceae</taxon>
        <taxon>Propioniciclava</taxon>
    </lineage>
</organism>
<dbReference type="EMBL" id="SDMQ01000008">
    <property type="protein sequence ID" value="TBT84359.1"/>
    <property type="molecule type" value="Genomic_DNA"/>
</dbReference>